<keyword evidence="6" id="KW-1133">Transmembrane helix</keyword>
<dbReference type="EMBL" id="JARGDH010000001">
    <property type="protein sequence ID" value="KAL0279953.1"/>
    <property type="molecule type" value="Genomic_DNA"/>
</dbReference>
<evidence type="ECO:0000256" key="8">
    <source>
        <dbReference type="ARBA" id="ARBA00023136"/>
    </source>
</evidence>
<comment type="caution">
    <text evidence="10">The sequence shown here is derived from an EMBL/GenBank/DDBJ whole genome shotgun (WGS) entry which is preliminary data.</text>
</comment>
<accession>A0AAW2IDW7</accession>
<protein>
    <recommendedName>
        <fullName evidence="9">Hexosyltransferase</fullName>
        <ecNumber evidence="9">2.4.1.-</ecNumber>
    </recommendedName>
</protein>
<keyword evidence="7 9" id="KW-0333">Golgi apparatus</keyword>
<evidence type="ECO:0000256" key="9">
    <source>
        <dbReference type="RuleBase" id="RU364016"/>
    </source>
</evidence>
<keyword evidence="3 9" id="KW-0808">Transferase</keyword>
<dbReference type="GO" id="GO:0047238">
    <property type="term" value="F:glucuronosyl-N-acetylgalactosaminyl-proteoglycan 4-beta-N-acetylgalactosaminyltransferase activity"/>
    <property type="evidence" value="ECO:0007669"/>
    <property type="project" value="TreeGrafter"/>
</dbReference>
<name>A0AAW2IDW7_9NEOP</name>
<keyword evidence="5 9" id="KW-0735">Signal-anchor</keyword>
<dbReference type="PANTHER" id="PTHR12369">
    <property type="entry name" value="CHONDROITIN SYNTHASE"/>
    <property type="match status" value="1"/>
</dbReference>
<evidence type="ECO:0000256" key="6">
    <source>
        <dbReference type="ARBA" id="ARBA00022989"/>
    </source>
</evidence>
<dbReference type="Gene3D" id="3.90.550.50">
    <property type="match status" value="1"/>
</dbReference>
<sequence>MCFIYKYIISNVRNNFFLILGLFLGVALSSFISEIIQNQCVFSPGADHVSVHDHTNLIKNDDYEPVINLAGKPLKAQKMPKDFQRPRYYKTELGIRDKLLAAVLTSPKTVRDYGAAFNKTTSHLFDKVVFFMESDRNRSKSDVRWNGVVQFSDSRVVLKPFHMLKYIIDNFLDDFDYFFVVRDKTYVRGRELYNMVKKISVSEVVHAGCMKQNAKSNFCLLNSGILLSNSVLSRIASKLDWCIKNAFLDSDDTNIGRCIFYATGVGCSNTVQGLTLKGFIFNGNVSDSDFDKLSGINEFNNAITYWPVNNPDMLLELHAYFAKVDLLNRKEEIADTKRKIISQPVVLPDNTTIKLSWPIGTPPALRPINRFDILRWDYFTEKLIFLKSDFSNVDDLSGADLIDVKNVVNASVDFIRRKYGSQIYYRRLLNGYRRFDPSRGMDYILDLIFTNSDTDTEIHKRVEICKPLGKVELIPMPYVTENTRVNIVVPVDETNRKDVLKFMENYVAVCMEKKDKTFLMLVLLYEAQHPGKGRRDDIFAEVKKAAMKHSERFKRDNNKIAWLSVKLPDENIINPNVFPEDKVIGLNHGILRIVILDLVTKKFQSDNLILYCTSNTEIRQDYLNRVRMNTIREHQVFSPIPFSEYDPDIVYSEDLLRPKEMDINRNYGHYDTLNTDHISFYVKDYREARKTLEDILPTVHTDRDITNLVFYLKKKHDRFRTSGKTGSASLEYIQRLSLNSVYTMFVGFRNLNVLRAVEPGLRLRHIVVDCQETSTRNDVFRPLLFRQCIESRNFNSGSRSQLGHFILEYMHGCNSA</sequence>
<keyword evidence="8" id="KW-0472">Membrane</keyword>
<dbReference type="AlphaFoldDB" id="A0AAW2IDW7"/>
<evidence type="ECO:0000256" key="2">
    <source>
        <dbReference type="ARBA" id="ARBA00009239"/>
    </source>
</evidence>
<dbReference type="PANTHER" id="PTHR12369:SF13">
    <property type="entry name" value="HEXOSYLTRANSFERASE"/>
    <property type="match status" value="1"/>
</dbReference>
<evidence type="ECO:0000256" key="4">
    <source>
        <dbReference type="ARBA" id="ARBA00022692"/>
    </source>
</evidence>
<gene>
    <name evidence="10" type="ORF">PYX00_001393</name>
</gene>
<evidence type="ECO:0000256" key="1">
    <source>
        <dbReference type="ARBA" id="ARBA00004447"/>
    </source>
</evidence>
<evidence type="ECO:0000256" key="5">
    <source>
        <dbReference type="ARBA" id="ARBA00022968"/>
    </source>
</evidence>
<evidence type="ECO:0000313" key="10">
    <source>
        <dbReference type="EMBL" id="KAL0279953.1"/>
    </source>
</evidence>
<reference evidence="10" key="1">
    <citation type="journal article" date="2024" name="Gigascience">
        <title>Chromosome-level genome of the poultry shaft louse Menopon gallinae provides insight into the host-switching and adaptive evolution of parasitic lice.</title>
        <authorList>
            <person name="Xu Y."/>
            <person name="Ma L."/>
            <person name="Liu S."/>
            <person name="Liang Y."/>
            <person name="Liu Q."/>
            <person name="He Z."/>
            <person name="Tian L."/>
            <person name="Duan Y."/>
            <person name="Cai W."/>
            <person name="Li H."/>
            <person name="Song F."/>
        </authorList>
    </citation>
    <scope>NUCLEOTIDE SEQUENCE</scope>
    <source>
        <strain evidence="10">Cailab_2023a</strain>
    </source>
</reference>
<dbReference type="GO" id="GO:0032580">
    <property type="term" value="C:Golgi cisterna membrane"/>
    <property type="evidence" value="ECO:0007669"/>
    <property type="project" value="UniProtKB-SubCell"/>
</dbReference>
<evidence type="ECO:0000256" key="7">
    <source>
        <dbReference type="ARBA" id="ARBA00023034"/>
    </source>
</evidence>
<organism evidence="10">
    <name type="scientific">Menopon gallinae</name>
    <name type="common">poultry shaft louse</name>
    <dbReference type="NCBI Taxonomy" id="328185"/>
    <lineage>
        <taxon>Eukaryota</taxon>
        <taxon>Metazoa</taxon>
        <taxon>Ecdysozoa</taxon>
        <taxon>Arthropoda</taxon>
        <taxon>Hexapoda</taxon>
        <taxon>Insecta</taxon>
        <taxon>Pterygota</taxon>
        <taxon>Neoptera</taxon>
        <taxon>Paraneoptera</taxon>
        <taxon>Psocodea</taxon>
        <taxon>Troctomorpha</taxon>
        <taxon>Phthiraptera</taxon>
        <taxon>Amblycera</taxon>
        <taxon>Menoponidae</taxon>
        <taxon>Menopon</taxon>
    </lineage>
</organism>
<proteinExistence type="inferred from homology"/>
<dbReference type="Pfam" id="PF05679">
    <property type="entry name" value="CHGN"/>
    <property type="match status" value="1"/>
</dbReference>
<dbReference type="InterPro" id="IPR008428">
    <property type="entry name" value="Chond_GalNAc"/>
</dbReference>
<comment type="similarity">
    <text evidence="2 9">Belongs to the chondroitin N-acetylgalactosaminyltransferase family.</text>
</comment>
<evidence type="ECO:0000256" key="3">
    <source>
        <dbReference type="ARBA" id="ARBA00022679"/>
    </source>
</evidence>
<dbReference type="EC" id="2.4.1.-" evidence="9"/>
<comment type="subcellular location">
    <subcellularLocation>
        <location evidence="1 9">Golgi apparatus</location>
        <location evidence="1 9">Golgi stack membrane</location>
        <topology evidence="1 9">Single-pass type II membrane protein</topology>
    </subcellularLocation>
</comment>
<keyword evidence="4" id="KW-0812">Transmembrane</keyword>
<dbReference type="InterPro" id="IPR051227">
    <property type="entry name" value="CS_glycosyltransferase"/>
</dbReference>